<feature type="compositionally biased region" description="Basic residues" evidence="1">
    <location>
        <begin position="180"/>
        <end position="199"/>
    </location>
</feature>
<dbReference type="Proteomes" id="UP000198816">
    <property type="component" value="Unassembled WGS sequence"/>
</dbReference>
<organism evidence="2 3">
    <name type="scientific">Thiocapsa roseopersicina</name>
    <dbReference type="NCBI Taxonomy" id="1058"/>
    <lineage>
        <taxon>Bacteria</taxon>
        <taxon>Pseudomonadati</taxon>
        <taxon>Pseudomonadota</taxon>
        <taxon>Gammaproteobacteria</taxon>
        <taxon>Chromatiales</taxon>
        <taxon>Chromatiaceae</taxon>
        <taxon>Thiocapsa</taxon>
    </lineage>
</organism>
<protein>
    <submittedName>
        <fullName evidence="2">Uncharacterized protein</fullName>
    </submittedName>
</protein>
<dbReference type="STRING" id="1058.SAMN05421783_14614"/>
<keyword evidence="3" id="KW-1185">Reference proteome</keyword>
<reference evidence="3" key="1">
    <citation type="submission" date="2016-10" db="EMBL/GenBank/DDBJ databases">
        <authorList>
            <person name="Varghese N."/>
            <person name="Submissions S."/>
        </authorList>
    </citation>
    <scope>NUCLEOTIDE SEQUENCE [LARGE SCALE GENOMIC DNA]</scope>
    <source>
        <strain evidence="3">DSM 217</strain>
    </source>
</reference>
<accession>A0A1H3DC21</accession>
<evidence type="ECO:0000313" key="2">
    <source>
        <dbReference type="EMBL" id="SDX64062.1"/>
    </source>
</evidence>
<dbReference type="EMBL" id="FNNZ01000046">
    <property type="protein sequence ID" value="SDX64062.1"/>
    <property type="molecule type" value="Genomic_DNA"/>
</dbReference>
<proteinExistence type="predicted"/>
<gene>
    <name evidence="2" type="ORF">SAMN05421783_14614</name>
</gene>
<evidence type="ECO:0000256" key="1">
    <source>
        <dbReference type="SAM" id="MobiDB-lite"/>
    </source>
</evidence>
<sequence length="199" mass="22734">MESRFPNCGGVWSKRTRPCSRRYANVMRRRRRANGEHMQRVPTSPWPSWSVIISLRNRFTVARPVGRGGGANSCAEKHAMRNVPPRMCLQFGEFHPAMGLNRERRCEIALTLVNVGQLNVFRPLQRHVSLSLLNKPEYRVALDCPQVSPPRPHQAGTPKTPARCCFIEFFSKCPHCPQCPHRKRQGSGSRRPRPHLSPP</sequence>
<name>A0A1H3DC21_THIRO</name>
<evidence type="ECO:0000313" key="3">
    <source>
        <dbReference type="Proteomes" id="UP000198816"/>
    </source>
</evidence>
<dbReference type="AlphaFoldDB" id="A0A1H3DC21"/>
<feature type="region of interest" description="Disordered" evidence="1">
    <location>
        <begin position="179"/>
        <end position="199"/>
    </location>
</feature>